<gene>
    <name evidence="4" type="ORF">KIH39_16595</name>
</gene>
<feature type="region of interest" description="Disordered" evidence="1">
    <location>
        <begin position="297"/>
        <end position="320"/>
    </location>
</feature>
<keyword evidence="2" id="KW-1133">Transmembrane helix</keyword>
<dbReference type="RefSeq" id="WP_213494339.1">
    <property type="nucleotide sequence ID" value="NZ_CP074694.1"/>
</dbReference>
<accession>A0A8E6B4Q3</accession>
<evidence type="ECO:0000313" key="4">
    <source>
        <dbReference type="EMBL" id="QVL30468.1"/>
    </source>
</evidence>
<dbReference type="KEGG" id="tsph:KIH39_16595"/>
<feature type="transmembrane region" description="Helical" evidence="2">
    <location>
        <begin position="831"/>
        <end position="857"/>
    </location>
</feature>
<evidence type="ECO:0000313" key="5">
    <source>
        <dbReference type="Proteomes" id="UP000676194"/>
    </source>
</evidence>
<keyword evidence="5" id="KW-1185">Reference proteome</keyword>
<dbReference type="AlphaFoldDB" id="A0A8E6B4Q3"/>
<keyword evidence="2" id="KW-0812">Transmembrane</keyword>
<dbReference type="EMBL" id="CP074694">
    <property type="protein sequence ID" value="QVL30468.1"/>
    <property type="molecule type" value="Genomic_DNA"/>
</dbReference>
<feature type="transmembrane region" description="Helical" evidence="2">
    <location>
        <begin position="90"/>
        <end position="110"/>
    </location>
</feature>
<proteinExistence type="predicted"/>
<feature type="region of interest" description="Disordered" evidence="1">
    <location>
        <begin position="200"/>
        <end position="230"/>
    </location>
</feature>
<evidence type="ECO:0000259" key="3">
    <source>
        <dbReference type="Pfam" id="PF14257"/>
    </source>
</evidence>
<protein>
    <submittedName>
        <fullName evidence="4">DUF4349 domain-containing protein</fullName>
    </submittedName>
</protein>
<sequence length="874" mass="96164">MNEHDWIIENIETYVAGGLDRSEIERFDLHVLNCTECQKLLAESRTWDFNLNSLFAPIRPDPALEDRMIKAISWKRDIQSVSKRAWKRPLFFGIAASVGIFGIGLTGLVASQSMNPERLPFPGSVSFANVFQSEPIATFTLGIDNSESILESRIDSRKVLASDGIVQDRPSKLSESGQSEYRKPYSYQIEGMEEAVKRMPEQSGNGIPKPVTTLDTGASSNGSSSDTLSLPQLGYVANGINRYSDKVKDLKPSNNFDFGGTPADQRNGKSNNVLYVEQTPPSGTAKVNEPFNRPRQAIDGISYRPNEPQNPQADPVASQQSRKIIIRTGEIEFVIDSFDSAVATITKLLIPIKGGYIGTVNSEKLSNGKMKGSLVVRMPPEALDSFVLDLREKLGKDGELKGQRIGSQDITKQYTDLESRLKAARTMEQRLLNIIKEGKGEIKQLLEAEKELGIWRTKIEEYEGELRFYANQAALSTLTITLTEKEIRSAIGLTERERVQTGIEVEDVDKSLQQAIAAVTELKGRISKSELKQLTAGQFNAVLQFEVPPDQSGPMRDRLKQIGRLARLEIDRVTTSDGGTPQADSKVKRGDAIFAVQIYNLAAIAPRETTTLQIAVTDVAAGYQALKDAVSKANGRVLSGSVNANDRQNITAQIDFEVRRTEESAFQTSLGSIGEIFARTVSRAPESDNVTDTKVLYRATLINASKIKPRETTNLVVEVEDAENAATLINAQVNELKGHQVDVQISKERNGNVTAKLIYDVPLAASSGLIERIKSLGTVRVNQNSRDPQASDGRYAIGRIDVQLTNIASIVPKDEGLWPQVRKGLSYSASMLLLSVTWLIFGLCVLVPWTLVGLGGYRIAKSVFRKSQTPDKTV</sequence>
<dbReference type="Proteomes" id="UP000676194">
    <property type="component" value="Chromosome"/>
</dbReference>
<organism evidence="4 5">
    <name type="scientific">Telmatocola sphagniphila</name>
    <dbReference type="NCBI Taxonomy" id="1123043"/>
    <lineage>
        <taxon>Bacteria</taxon>
        <taxon>Pseudomonadati</taxon>
        <taxon>Planctomycetota</taxon>
        <taxon>Planctomycetia</taxon>
        <taxon>Gemmatales</taxon>
        <taxon>Gemmataceae</taxon>
    </lineage>
</organism>
<feature type="compositionally biased region" description="Polar residues" evidence="1">
    <location>
        <begin position="307"/>
        <end position="320"/>
    </location>
</feature>
<evidence type="ECO:0000256" key="2">
    <source>
        <dbReference type="SAM" id="Phobius"/>
    </source>
</evidence>
<name>A0A8E6B4Q3_9BACT</name>
<dbReference type="InterPro" id="IPR025645">
    <property type="entry name" value="DUF4349"/>
</dbReference>
<reference evidence="4" key="1">
    <citation type="submission" date="2021-05" db="EMBL/GenBank/DDBJ databases">
        <title>Complete genome sequence of the cellulolytic planctomycete Telmatocola sphagniphila SP2T and characterization of the first cellulase from planctomycetes.</title>
        <authorList>
            <person name="Rakitin A.L."/>
            <person name="Beletsky A.V."/>
            <person name="Naumoff D.G."/>
            <person name="Kulichevskaya I.S."/>
            <person name="Mardanov A.V."/>
            <person name="Ravin N.V."/>
            <person name="Dedysh S.N."/>
        </authorList>
    </citation>
    <scope>NUCLEOTIDE SEQUENCE</scope>
    <source>
        <strain evidence="4">SP2T</strain>
    </source>
</reference>
<keyword evidence="2" id="KW-0472">Membrane</keyword>
<evidence type="ECO:0000256" key="1">
    <source>
        <dbReference type="SAM" id="MobiDB-lite"/>
    </source>
</evidence>
<feature type="domain" description="DUF4349" evidence="3">
    <location>
        <begin position="325"/>
        <end position="493"/>
    </location>
</feature>
<feature type="compositionally biased region" description="Low complexity" evidence="1">
    <location>
        <begin position="214"/>
        <end position="229"/>
    </location>
</feature>
<dbReference type="Pfam" id="PF14257">
    <property type="entry name" value="DUF4349"/>
    <property type="match status" value="1"/>
</dbReference>